<dbReference type="Proteomes" id="UP001054889">
    <property type="component" value="Unassembled WGS sequence"/>
</dbReference>
<dbReference type="AlphaFoldDB" id="A0AAV5D0I0"/>
<keyword evidence="3" id="KW-1185">Reference proteome</keyword>
<comment type="caution">
    <text evidence="2">The sequence shown here is derived from an EMBL/GenBank/DDBJ whole genome shotgun (WGS) entry which is preliminary data.</text>
</comment>
<evidence type="ECO:0000256" key="1">
    <source>
        <dbReference type="SAM" id="MobiDB-lite"/>
    </source>
</evidence>
<dbReference type="EMBL" id="BQKI01000010">
    <property type="protein sequence ID" value="GJN03828.1"/>
    <property type="molecule type" value="Genomic_DNA"/>
</dbReference>
<evidence type="ECO:0000313" key="2">
    <source>
        <dbReference type="EMBL" id="GJN03828.1"/>
    </source>
</evidence>
<accession>A0AAV5D0I0</accession>
<sequence>MPPLAPSSAVLNPALPSPGRAPPRRGTLFRVCAVRAAPRPPSQWTVGSWRDHPAMQQPEYPDKGGAG</sequence>
<reference evidence="2" key="1">
    <citation type="journal article" date="2018" name="DNA Res.">
        <title>Multiple hybrid de novo genome assembly of finger millet, an orphan allotetraploid crop.</title>
        <authorList>
            <person name="Hatakeyama M."/>
            <person name="Aluri S."/>
            <person name="Balachadran M.T."/>
            <person name="Sivarajan S.R."/>
            <person name="Patrignani A."/>
            <person name="Gruter S."/>
            <person name="Poveda L."/>
            <person name="Shimizu-Inatsugi R."/>
            <person name="Baeten J."/>
            <person name="Francoijs K.J."/>
            <person name="Nataraja K.N."/>
            <person name="Reddy Y.A.N."/>
            <person name="Phadnis S."/>
            <person name="Ravikumar R.L."/>
            <person name="Schlapbach R."/>
            <person name="Sreeman S.M."/>
            <person name="Shimizu K.K."/>
        </authorList>
    </citation>
    <scope>NUCLEOTIDE SEQUENCE</scope>
</reference>
<reference evidence="2" key="2">
    <citation type="submission" date="2021-12" db="EMBL/GenBank/DDBJ databases">
        <title>Resequencing data analysis of finger millet.</title>
        <authorList>
            <person name="Hatakeyama M."/>
            <person name="Aluri S."/>
            <person name="Balachadran M.T."/>
            <person name="Sivarajan S.R."/>
            <person name="Poveda L."/>
            <person name="Shimizu-Inatsugi R."/>
            <person name="Schlapbach R."/>
            <person name="Sreeman S.M."/>
            <person name="Shimizu K.K."/>
        </authorList>
    </citation>
    <scope>NUCLEOTIDE SEQUENCE</scope>
</reference>
<organism evidence="2 3">
    <name type="scientific">Eleusine coracana subsp. coracana</name>
    <dbReference type="NCBI Taxonomy" id="191504"/>
    <lineage>
        <taxon>Eukaryota</taxon>
        <taxon>Viridiplantae</taxon>
        <taxon>Streptophyta</taxon>
        <taxon>Embryophyta</taxon>
        <taxon>Tracheophyta</taxon>
        <taxon>Spermatophyta</taxon>
        <taxon>Magnoliopsida</taxon>
        <taxon>Liliopsida</taxon>
        <taxon>Poales</taxon>
        <taxon>Poaceae</taxon>
        <taxon>PACMAD clade</taxon>
        <taxon>Chloridoideae</taxon>
        <taxon>Cynodonteae</taxon>
        <taxon>Eleusininae</taxon>
        <taxon>Eleusine</taxon>
    </lineage>
</organism>
<evidence type="ECO:0000313" key="3">
    <source>
        <dbReference type="Proteomes" id="UP001054889"/>
    </source>
</evidence>
<name>A0AAV5D0I0_ELECO</name>
<proteinExistence type="predicted"/>
<gene>
    <name evidence="2" type="primary">ga21312</name>
    <name evidence="2" type="ORF">PR202_ga21312</name>
</gene>
<feature type="region of interest" description="Disordered" evidence="1">
    <location>
        <begin position="1"/>
        <end position="25"/>
    </location>
</feature>
<feature type="region of interest" description="Disordered" evidence="1">
    <location>
        <begin position="38"/>
        <end position="67"/>
    </location>
</feature>
<protein>
    <submittedName>
        <fullName evidence="2">Uncharacterized protein</fullName>
    </submittedName>
</protein>